<keyword evidence="1" id="KW-0472">Membrane</keyword>
<dbReference type="EMBL" id="JBBMFS010000001">
    <property type="protein sequence ID" value="MEQ2553483.1"/>
    <property type="molecule type" value="Genomic_DNA"/>
</dbReference>
<accession>A0ABV1H1B8</accession>
<evidence type="ECO:0000313" key="3">
    <source>
        <dbReference type="Proteomes" id="UP001546774"/>
    </source>
</evidence>
<keyword evidence="1" id="KW-1133">Transmembrane helix</keyword>
<protein>
    <submittedName>
        <fullName evidence="2">Uncharacterized protein</fullName>
    </submittedName>
</protein>
<proteinExistence type="predicted"/>
<sequence>MANQVNSSTFKKNQSQKKKNPWIPLVVIVVLALLMVLLNYFMLDVTNAVYQTQQETVQTESATAE</sequence>
<keyword evidence="1" id="KW-0812">Transmembrane</keyword>
<reference evidence="2" key="1">
    <citation type="submission" date="2024-03" db="EMBL/GenBank/DDBJ databases">
        <title>Human intestinal bacterial collection.</title>
        <authorList>
            <person name="Pauvert C."/>
            <person name="Hitch T.C.A."/>
            <person name="Clavel T."/>
        </authorList>
    </citation>
    <scope>NUCLEOTIDE SEQUENCE [LARGE SCALE GENOMIC DNA]</scope>
    <source>
        <strain evidence="2">CLA-AA-H89B</strain>
    </source>
</reference>
<comment type="caution">
    <text evidence="2">The sequence shown here is derived from an EMBL/GenBank/DDBJ whole genome shotgun (WGS) entry which is preliminary data.</text>
</comment>
<organism evidence="2 3">
    <name type="scientific">Lachnospira intestinalis</name>
    <dbReference type="NCBI Taxonomy" id="3133158"/>
    <lineage>
        <taxon>Bacteria</taxon>
        <taxon>Bacillati</taxon>
        <taxon>Bacillota</taxon>
        <taxon>Clostridia</taxon>
        <taxon>Lachnospirales</taxon>
        <taxon>Lachnospiraceae</taxon>
        <taxon>Lachnospira</taxon>
    </lineage>
</organism>
<evidence type="ECO:0000313" key="2">
    <source>
        <dbReference type="EMBL" id="MEQ2553483.1"/>
    </source>
</evidence>
<name>A0ABV1H1B8_9FIRM</name>
<feature type="transmembrane region" description="Helical" evidence="1">
    <location>
        <begin position="21"/>
        <end position="42"/>
    </location>
</feature>
<keyword evidence="3" id="KW-1185">Reference proteome</keyword>
<dbReference type="Proteomes" id="UP001546774">
    <property type="component" value="Unassembled WGS sequence"/>
</dbReference>
<evidence type="ECO:0000256" key="1">
    <source>
        <dbReference type="SAM" id="Phobius"/>
    </source>
</evidence>
<gene>
    <name evidence="2" type="ORF">WMO37_00420</name>
</gene>